<feature type="transmembrane region" description="Helical" evidence="9">
    <location>
        <begin position="21"/>
        <end position="41"/>
    </location>
</feature>
<evidence type="ECO:0000256" key="6">
    <source>
        <dbReference type="ARBA" id="ARBA00023065"/>
    </source>
</evidence>
<reference evidence="11" key="1">
    <citation type="journal article" date="2013" name="Nat. Genet.">
        <title>The Capsella rubella genome and the genomic consequences of rapid mating system evolution.</title>
        <authorList>
            <person name="Slotte T."/>
            <person name="Hazzouri K.M."/>
            <person name="Agren J.A."/>
            <person name="Koenig D."/>
            <person name="Maumus F."/>
            <person name="Guo Y.L."/>
            <person name="Steige K."/>
            <person name="Platts A.E."/>
            <person name="Escobar J.S."/>
            <person name="Newman L.K."/>
            <person name="Wang W."/>
            <person name="Mandakova T."/>
            <person name="Vello E."/>
            <person name="Smith L.M."/>
            <person name="Henz S.R."/>
            <person name="Steffen J."/>
            <person name="Takuno S."/>
            <person name="Brandvain Y."/>
            <person name="Coop G."/>
            <person name="Andolfatto P."/>
            <person name="Hu T.T."/>
            <person name="Blanchette M."/>
            <person name="Clark R.M."/>
            <person name="Quesneville H."/>
            <person name="Nordborg M."/>
            <person name="Gaut B.S."/>
            <person name="Lysak M.A."/>
            <person name="Jenkins J."/>
            <person name="Grimwood J."/>
            <person name="Chapman J."/>
            <person name="Prochnik S."/>
            <person name="Shu S."/>
            <person name="Rokhsar D."/>
            <person name="Schmutz J."/>
            <person name="Weigel D."/>
            <person name="Wright S.I."/>
        </authorList>
    </citation>
    <scope>NUCLEOTIDE SEQUENCE [LARGE SCALE GENOMIC DNA]</scope>
    <source>
        <strain evidence="11">cv. Monte Gargano</strain>
    </source>
</reference>
<keyword evidence="4 9" id="KW-0812">Transmembrane</keyword>
<evidence type="ECO:0000313" key="11">
    <source>
        <dbReference type="Proteomes" id="UP000029121"/>
    </source>
</evidence>
<name>R0IL06_9BRAS</name>
<dbReference type="STRING" id="81985.R0IL06"/>
<comment type="subcellular location">
    <subcellularLocation>
        <location evidence="1">Membrane</location>
        <topology evidence="1">Multi-pass membrane protein</topology>
    </subcellularLocation>
</comment>
<evidence type="ECO:0000256" key="1">
    <source>
        <dbReference type="ARBA" id="ARBA00004141"/>
    </source>
</evidence>
<keyword evidence="6" id="KW-0406">Ion transport</keyword>
<feature type="transmembrane region" description="Helical" evidence="9">
    <location>
        <begin position="108"/>
        <end position="127"/>
    </location>
</feature>
<evidence type="ECO:0000256" key="2">
    <source>
        <dbReference type="ARBA" id="ARBA00007079"/>
    </source>
</evidence>
<dbReference type="eggNOG" id="KOG4711">
    <property type="taxonomic scope" value="Eukaryota"/>
</dbReference>
<evidence type="ECO:0000256" key="7">
    <source>
        <dbReference type="ARBA" id="ARBA00023136"/>
    </source>
</evidence>
<dbReference type="PANTHER" id="PTHR31086">
    <property type="entry name" value="ALUMINUM-ACTIVATED MALATE TRANSPORTER 10"/>
    <property type="match status" value="1"/>
</dbReference>
<keyword evidence="11" id="KW-1185">Reference proteome</keyword>
<dbReference type="Pfam" id="PF11744">
    <property type="entry name" value="ALMT"/>
    <property type="match status" value="1"/>
</dbReference>
<evidence type="ECO:0000256" key="5">
    <source>
        <dbReference type="ARBA" id="ARBA00022989"/>
    </source>
</evidence>
<feature type="transmembrane region" description="Helical" evidence="9">
    <location>
        <begin position="53"/>
        <end position="75"/>
    </location>
</feature>
<organism evidence="10 11">
    <name type="scientific">Capsella rubella</name>
    <dbReference type="NCBI Taxonomy" id="81985"/>
    <lineage>
        <taxon>Eukaryota</taxon>
        <taxon>Viridiplantae</taxon>
        <taxon>Streptophyta</taxon>
        <taxon>Embryophyta</taxon>
        <taxon>Tracheophyta</taxon>
        <taxon>Spermatophyta</taxon>
        <taxon>Magnoliopsida</taxon>
        <taxon>eudicotyledons</taxon>
        <taxon>Gunneridae</taxon>
        <taxon>Pentapetalae</taxon>
        <taxon>rosids</taxon>
        <taxon>malvids</taxon>
        <taxon>Brassicales</taxon>
        <taxon>Brassicaceae</taxon>
        <taxon>Camelineae</taxon>
        <taxon>Capsella</taxon>
    </lineage>
</organism>
<evidence type="ECO:0000256" key="8">
    <source>
        <dbReference type="ARBA" id="ARBA00023303"/>
    </source>
</evidence>
<dbReference type="EMBL" id="KB870805">
    <property type="protein sequence ID" value="EOA39240.1"/>
    <property type="molecule type" value="Genomic_DNA"/>
</dbReference>
<evidence type="ECO:0008006" key="12">
    <source>
        <dbReference type="Google" id="ProtNLM"/>
    </source>
</evidence>
<feature type="transmembrane region" description="Helical" evidence="9">
    <location>
        <begin position="134"/>
        <end position="153"/>
    </location>
</feature>
<dbReference type="InterPro" id="IPR020966">
    <property type="entry name" value="ALMT"/>
</dbReference>
<keyword evidence="3" id="KW-0813">Transport</keyword>
<evidence type="ECO:0000256" key="9">
    <source>
        <dbReference type="SAM" id="Phobius"/>
    </source>
</evidence>
<evidence type="ECO:0000256" key="3">
    <source>
        <dbReference type="ARBA" id="ARBA00022448"/>
    </source>
</evidence>
<sequence>METVKDILKEGMRVANEDPRRVIHTFKVGLALVLVSSFYYYQPFGPFTDFLGINAMWAVMTVVVVFEFSVGATLGKGLNRGVATLVAGGLGIGAHHLASLSGATVEPILLVMMVFVQAALSTFLRFFPRVKTKFDYAILIFILTFALISLSGFKDEEILDLAESRISTVVIGGFCCVLISIFVCPVWAGQDLHSLLASNFDTLSHFLQDFGDEYFEAREKGDYKVVEKSGRNLERFNSLLDSKGDEEALANFAEWEPPHGKFRFRHPWKQYLAVGALLRQCANRIDALNSYINSDFQIPMDIKMRLEEPLRRMTSESGRSMQEVSISLKKMIKSSSSDIHVFNSQSACKALSNLLKSGILNDVEPLQMVSLMTTASLLIDIVNLTEKISESVHELATAARFKNKMRPTVYSDSGSISGRAAMPIESHEDGHGVTVLNDVDASNNVDNSLGSENSCHHVAIKIVEDGEIHAHTSLLEDMRRNDRLH</sequence>
<keyword evidence="5 9" id="KW-1133">Transmembrane helix</keyword>
<feature type="transmembrane region" description="Helical" evidence="9">
    <location>
        <begin position="165"/>
        <end position="188"/>
    </location>
</feature>
<evidence type="ECO:0000313" key="10">
    <source>
        <dbReference type="EMBL" id="EOA39240.1"/>
    </source>
</evidence>
<evidence type="ECO:0000256" key="4">
    <source>
        <dbReference type="ARBA" id="ARBA00022692"/>
    </source>
</evidence>
<protein>
    <recommendedName>
        <fullName evidence="12">Aluminum-activated malate transporter</fullName>
    </recommendedName>
</protein>
<dbReference type="AlphaFoldDB" id="R0IL06"/>
<gene>
    <name evidence="10" type="ORF">CARUB_v10012224mg</name>
</gene>
<keyword evidence="7 9" id="KW-0472">Membrane</keyword>
<dbReference type="Proteomes" id="UP000029121">
    <property type="component" value="Unassembled WGS sequence"/>
</dbReference>
<dbReference type="KEGG" id="crb:17899133"/>
<dbReference type="GO" id="GO:0015743">
    <property type="term" value="P:malate transport"/>
    <property type="evidence" value="ECO:0007669"/>
    <property type="project" value="InterPro"/>
</dbReference>
<dbReference type="GO" id="GO:0034220">
    <property type="term" value="P:monoatomic ion transmembrane transport"/>
    <property type="evidence" value="ECO:0007669"/>
    <property type="project" value="UniProtKB-KW"/>
</dbReference>
<comment type="similarity">
    <text evidence="2">Belongs to the aromatic acid exporter (TC 2.A.85) family.</text>
</comment>
<dbReference type="GO" id="GO:0016020">
    <property type="term" value="C:membrane"/>
    <property type="evidence" value="ECO:0007669"/>
    <property type="project" value="UniProtKB-SubCell"/>
</dbReference>
<keyword evidence="8" id="KW-0407">Ion channel</keyword>
<dbReference type="OrthoDB" id="68611at2759"/>
<proteinExistence type="inferred from homology"/>
<accession>R0IL06</accession>